<evidence type="ECO:0000256" key="2">
    <source>
        <dbReference type="SAM" id="SignalP"/>
    </source>
</evidence>
<name>A0A2S8G3B9_9BACT</name>
<keyword evidence="2" id="KW-0732">Signal</keyword>
<dbReference type="PROSITE" id="PS51257">
    <property type="entry name" value="PROKAR_LIPOPROTEIN"/>
    <property type="match status" value="1"/>
</dbReference>
<evidence type="ECO:0008006" key="5">
    <source>
        <dbReference type="Google" id="ProtNLM"/>
    </source>
</evidence>
<dbReference type="OrthoDB" id="9946995at2"/>
<evidence type="ECO:0000313" key="4">
    <source>
        <dbReference type="Proteomes" id="UP000240009"/>
    </source>
</evidence>
<feature type="compositionally biased region" description="Low complexity" evidence="1">
    <location>
        <begin position="112"/>
        <end position="134"/>
    </location>
</feature>
<feature type="region of interest" description="Disordered" evidence="1">
    <location>
        <begin position="103"/>
        <end position="142"/>
    </location>
</feature>
<gene>
    <name evidence="3" type="ORF">C5Y96_03385</name>
</gene>
<sequence length="142" mass="15534">MPTPRFALLIAFLLMPLVTSLGCSGEHTVTLKISGTSTSEEREKISEKAKSLIEGSSHYISSYHMNDSYTVNVGPVMDVDAFVKQIDFGKVTKVEDRTIYVDVNAKPDAEEPAATDPAPMETEPTPETPVQEAPMDASREEK</sequence>
<evidence type="ECO:0000256" key="1">
    <source>
        <dbReference type="SAM" id="MobiDB-lite"/>
    </source>
</evidence>
<evidence type="ECO:0000313" key="3">
    <source>
        <dbReference type="EMBL" id="PQO38927.1"/>
    </source>
</evidence>
<dbReference type="RefSeq" id="WP_105350126.1">
    <property type="nucleotide sequence ID" value="NZ_PUIA01000016.1"/>
</dbReference>
<proteinExistence type="predicted"/>
<feature type="chain" id="PRO_5015462204" description="Inhibitor I9 domain-containing protein" evidence="2">
    <location>
        <begin position="22"/>
        <end position="142"/>
    </location>
</feature>
<reference evidence="3 4" key="1">
    <citation type="submission" date="2018-02" db="EMBL/GenBank/DDBJ databases">
        <title>Comparative genomes isolates from brazilian mangrove.</title>
        <authorList>
            <person name="Araujo J.E."/>
            <person name="Taketani R.G."/>
            <person name="Silva M.C.P."/>
            <person name="Loureco M.V."/>
            <person name="Andreote F.D."/>
        </authorList>
    </citation>
    <scope>NUCLEOTIDE SEQUENCE [LARGE SCALE GENOMIC DNA]</scope>
    <source>
        <strain evidence="3 4">HEX-2 MGV</strain>
    </source>
</reference>
<organism evidence="3 4">
    <name type="scientific">Blastopirellula marina</name>
    <dbReference type="NCBI Taxonomy" id="124"/>
    <lineage>
        <taxon>Bacteria</taxon>
        <taxon>Pseudomonadati</taxon>
        <taxon>Planctomycetota</taxon>
        <taxon>Planctomycetia</taxon>
        <taxon>Pirellulales</taxon>
        <taxon>Pirellulaceae</taxon>
        <taxon>Blastopirellula</taxon>
    </lineage>
</organism>
<comment type="caution">
    <text evidence="3">The sequence shown here is derived from an EMBL/GenBank/DDBJ whole genome shotgun (WGS) entry which is preliminary data.</text>
</comment>
<dbReference type="Proteomes" id="UP000240009">
    <property type="component" value="Unassembled WGS sequence"/>
</dbReference>
<dbReference type="EMBL" id="PUIA01000016">
    <property type="protein sequence ID" value="PQO38927.1"/>
    <property type="molecule type" value="Genomic_DNA"/>
</dbReference>
<protein>
    <recommendedName>
        <fullName evidence="5">Inhibitor I9 domain-containing protein</fullName>
    </recommendedName>
</protein>
<dbReference type="AlphaFoldDB" id="A0A2S8G3B9"/>
<accession>A0A2S8G3B9</accession>
<feature type="signal peptide" evidence="2">
    <location>
        <begin position="1"/>
        <end position="21"/>
    </location>
</feature>